<comment type="caution">
    <text evidence="2">The sequence shown here is derived from an EMBL/GenBank/DDBJ whole genome shotgun (WGS) entry which is preliminary data.</text>
</comment>
<feature type="region of interest" description="Disordered" evidence="1">
    <location>
        <begin position="164"/>
        <end position="242"/>
    </location>
</feature>
<feature type="compositionally biased region" description="Basic and acidic residues" evidence="1">
    <location>
        <begin position="194"/>
        <end position="203"/>
    </location>
</feature>
<proteinExistence type="predicted"/>
<name>A0ABD2JAE3_9BILA</name>
<protein>
    <submittedName>
        <fullName evidence="2">Uncharacterized protein</fullName>
    </submittedName>
</protein>
<evidence type="ECO:0000313" key="3">
    <source>
        <dbReference type="Proteomes" id="UP001620626"/>
    </source>
</evidence>
<sequence length="242" mass="25906">MHVDFDPLGVDWTPMFSCAQNDAVVHSGPADAGHGLITTPAGTAEAAAAAHDYLMTGGGHSTYPVFSGLPYQRGAGLGSMFRSFLRFLLPIGRQAGAAIGRQGLESGARVLSNVLDGQNLKESLVSEGRAGLKNLLDKAADTVAKSRQSGGGNFDFKRYRQNAAAEPKEGIKSGKKGLFSTMGPPTAPAKQHKKELQTLERILRQQQPGPTPRKRSRTVTHANSDNKKRPRRAPRFDTLGAY</sequence>
<evidence type="ECO:0000313" key="2">
    <source>
        <dbReference type="EMBL" id="KAL3087537.1"/>
    </source>
</evidence>
<dbReference type="Proteomes" id="UP001620626">
    <property type="component" value="Unassembled WGS sequence"/>
</dbReference>
<evidence type="ECO:0000256" key="1">
    <source>
        <dbReference type="SAM" id="MobiDB-lite"/>
    </source>
</evidence>
<dbReference type="AlphaFoldDB" id="A0ABD2JAE3"/>
<organism evidence="2 3">
    <name type="scientific">Heterodera trifolii</name>
    <dbReference type="NCBI Taxonomy" id="157864"/>
    <lineage>
        <taxon>Eukaryota</taxon>
        <taxon>Metazoa</taxon>
        <taxon>Ecdysozoa</taxon>
        <taxon>Nematoda</taxon>
        <taxon>Chromadorea</taxon>
        <taxon>Rhabditida</taxon>
        <taxon>Tylenchina</taxon>
        <taxon>Tylenchomorpha</taxon>
        <taxon>Tylenchoidea</taxon>
        <taxon>Heteroderidae</taxon>
        <taxon>Heteroderinae</taxon>
        <taxon>Heterodera</taxon>
    </lineage>
</organism>
<reference evidence="2 3" key="1">
    <citation type="submission" date="2024-10" db="EMBL/GenBank/DDBJ databases">
        <authorList>
            <person name="Kim D."/>
        </authorList>
    </citation>
    <scope>NUCLEOTIDE SEQUENCE [LARGE SCALE GENOMIC DNA]</scope>
    <source>
        <strain evidence="2">BH-2024</strain>
    </source>
</reference>
<dbReference type="EMBL" id="JBICBT010001018">
    <property type="protein sequence ID" value="KAL3087537.1"/>
    <property type="molecule type" value="Genomic_DNA"/>
</dbReference>
<keyword evidence="3" id="KW-1185">Reference proteome</keyword>
<accession>A0ABD2JAE3</accession>
<gene>
    <name evidence="2" type="ORF">niasHT_025999</name>
</gene>